<dbReference type="Proteomes" id="UP001328425">
    <property type="component" value="Unassembled WGS sequence"/>
</dbReference>
<keyword evidence="3" id="KW-1185">Reference proteome</keyword>
<feature type="transmembrane region" description="Helical" evidence="1">
    <location>
        <begin position="58"/>
        <end position="77"/>
    </location>
</feature>
<reference evidence="2 3" key="1">
    <citation type="submission" date="2022-11" db="EMBL/GenBank/DDBJ databases">
        <title>The First Case of Preauricular Fistular Abscess Caused by Peptoniphilus grossensis.</title>
        <authorList>
            <person name="Byun J.-H."/>
        </authorList>
    </citation>
    <scope>NUCLEOTIDE SEQUENCE [LARGE SCALE GENOMIC DNA]</scope>
    <source>
        <strain evidence="2 3">GYB008</strain>
    </source>
</reference>
<evidence type="ECO:0000256" key="1">
    <source>
        <dbReference type="SAM" id="Phobius"/>
    </source>
</evidence>
<gene>
    <name evidence="2" type="ORF">PV361_08385</name>
</gene>
<comment type="caution">
    <text evidence="2">The sequence shown here is derived from an EMBL/GenBank/DDBJ whole genome shotgun (WGS) entry which is preliminary data.</text>
</comment>
<feature type="transmembrane region" description="Helical" evidence="1">
    <location>
        <begin position="32"/>
        <end position="51"/>
    </location>
</feature>
<keyword evidence="1" id="KW-0472">Membrane</keyword>
<keyword evidence="1" id="KW-0812">Transmembrane</keyword>
<evidence type="ECO:0008006" key="4">
    <source>
        <dbReference type="Google" id="ProtNLM"/>
    </source>
</evidence>
<sequence>MRIFILILFLINIFYNFRLKKKNIVSLKREKPILFVIFIFSLILFFLNYKFSHSSWDYLLALTSIVLIYSFAFSPGIREDGLNVFMGTSSIIKFAPYSEIKNIDIDTSRDGKIILNIDVFSDTYKETFDCKYRETIENILKNFK</sequence>
<keyword evidence="1" id="KW-1133">Transmembrane helix</keyword>
<accession>A0ABU7XBR1</accession>
<dbReference type="EMBL" id="JARBCY010000052">
    <property type="protein sequence ID" value="MEF3318718.1"/>
    <property type="molecule type" value="Genomic_DNA"/>
</dbReference>
<organism evidence="2 3">
    <name type="scientific">Peptoniphilus grossensis</name>
    <dbReference type="NCBI Taxonomy" id="1465756"/>
    <lineage>
        <taxon>Bacteria</taxon>
        <taxon>Bacillati</taxon>
        <taxon>Bacillota</taxon>
        <taxon>Tissierellia</taxon>
        <taxon>Tissierellales</taxon>
        <taxon>Peptoniphilaceae</taxon>
        <taxon>Peptoniphilus</taxon>
    </lineage>
</organism>
<protein>
    <recommendedName>
        <fullName evidence="4">DUF5673 domain-containing protein</fullName>
    </recommendedName>
</protein>
<proteinExistence type="predicted"/>
<evidence type="ECO:0000313" key="2">
    <source>
        <dbReference type="EMBL" id="MEF3318718.1"/>
    </source>
</evidence>
<name>A0ABU7XBR1_9FIRM</name>
<evidence type="ECO:0000313" key="3">
    <source>
        <dbReference type="Proteomes" id="UP001328425"/>
    </source>
</evidence>